<dbReference type="AlphaFoldDB" id="A0A9E6XUE1"/>
<keyword evidence="3" id="KW-1185">Reference proteome</keyword>
<dbReference type="RefSeq" id="WP_259314253.1">
    <property type="nucleotide sequence ID" value="NZ_CP087164.1"/>
</dbReference>
<dbReference type="InterPro" id="IPR001763">
    <property type="entry name" value="Rhodanese-like_dom"/>
</dbReference>
<sequence>MNPFETKLRHETDPADVWAAMQTAGGEGARPGFTLVDARSREAYARAHLPGAVSIHDELPAGPLVTYCWSPACNGATKAAARLHDEGRAVREMIGGFEYWVREGLPIEGAVGGDRLVGL</sequence>
<evidence type="ECO:0000259" key="1">
    <source>
        <dbReference type="PROSITE" id="PS50206"/>
    </source>
</evidence>
<dbReference type="Gene3D" id="3.40.250.10">
    <property type="entry name" value="Rhodanese-like domain"/>
    <property type="match status" value="1"/>
</dbReference>
<dbReference type="PROSITE" id="PS00380">
    <property type="entry name" value="RHODANESE_1"/>
    <property type="match status" value="1"/>
</dbReference>
<dbReference type="InterPro" id="IPR001307">
    <property type="entry name" value="Thiosulphate_STrfase_CS"/>
</dbReference>
<dbReference type="InterPro" id="IPR036873">
    <property type="entry name" value="Rhodanese-like_dom_sf"/>
</dbReference>
<reference evidence="2" key="1">
    <citation type="journal article" date="2022" name="Int. J. Syst. Evol. Microbiol.">
        <title>Pseudomonas aegrilactucae sp. nov. and Pseudomonas morbosilactucae sp. nov., pathogens causing bacterial rot of lettuce in Japan.</title>
        <authorList>
            <person name="Sawada H."/>
            <person name="Fujikawa T."/>
            <person name="Satou M."/>
        </authorList>
    </citation>
    <scope>NUCLEOTIDE SEQUENCE</scope>
    <source>
        <strain evidence="2">0166_1</strain>
    </source>
</reference>
<gene>
    <name evidence="2" type="ORF">DSM104329_00965</name>
</gene>
<dbReference type="SUPFAM" id="SSF52821">
    <property type="entry name" value="Rhodanese/Cell cycle control phosphatase"/>
    <property type="match status" value="1"/>
</dbReference>
<name>A0A9E6XUE1_9ACTN</name>
<proteinExistence type="predicted"/>
<dbReference type="PROSITE" id="PS50206">
    <property type="entry name" value="RHODANESE_3"/>
    <property type="match status" value="1"/>
</dbReference>
<organism evidence="2 3">
    <name type="scientific">Capillimicrobium parvum</name>
    <dbReference type="NCBI Taxonomy" id="2884022"/>
    <lineage>
        <taxon>Bacteria</taxon>
        <taxon>Bacillati</taxon>
        <taxon>Actinomycetota</taxon>
        <taxon>Thermoleophilia</taxon>
        <taxon>Solirubrobacterales</taxon>
        <taxon>Capillimicrobiaceae</taxon>
        <taxon>Capillimicrobium</taxon>
    </lineage>
</organism>
<dbReference type="EMBL" id="CP087164">
    <property type="protein sequence ID" value="UGS34586.1"/>
    <property type="molecule type" value="Genomic_DNA"/>
</dbReference>
<dbReference type="Pfam" id="PF00581">
    <property type="entry name" value="Rhodanese"/>
    <property type="match status" value="1"/>
</dbReference>
<dbReference type="SMART" id="SM00450">
    <property type="entry name" value="RHOD"/>
    <property type="match status" value="1"/>
</dbReference>
<evidence type="ECO:0000313" key="3">
    <source>
        <dbReference type="Proteomes" id="UP001162834"/>
    </source>
</evidence>
<protein>
    <recommendedName>
        <fullName evidence="1">Rhodanese domain-containing protein</fullName>
    </recommendedName>
</protein>
<feature type="domain" description="Rhodanese" evidence="1">
    <location>
        <begin position="29"/>
        <end position="109"/>
    </location>
</feature>
<dbReference type="KEGG" id="sbae:DSM104329_00965"/>
<evidence type="ECO:0000313" key="2">
    <source>
        <dbReference type="EMBL" id="UGS34586.1"/>
    </source>
</evidence>
<accession>A0A9E6XUE1</accession>
<dbReference type="Proteomes" id="UP001162834">
    <property type="component" value="Chromosome"/>
</dbReference>
<dbReference type="GO" id="GO:0004792">
    <property type="term" value="F:thiosulfate-cyanide sulfurtransferase activity"/>
    <property type="evidence" value="ECO:0007669"/>
    <property type="project" value="InterPro"/>
</dbReference>